<sequence length="296" mass="32605">MDSLTSLTSFVRTAETLSFVQAARLLGISASAVGKNVARLENKLGVRLFNRSTRNVSLTAEGAALLIRCQHILEQLHEAESELTNSAAQPAGKLRVSLPVIGYRLILPHLPEFSRRYPQVELDLDFSDRLVNIIDEGFDVAIRSGELADSRLKSKKLGDFRFVLCASPAYLKEYGQPGSPEDLTEHRCIFFRFPSTGLLQPWELRGMRPAADIKAASALTVNNIEASVRLCMAGMGISYIPDFAVREPLAAGQLQEVLPGDCIKQGYFSALWPASRYLSPKIRCFVDFLAESGLSL</sequence>
<dbReference type="RefSeq" id="WP_156565166.1">
    <property type="nucleotide sequence ID" value="NZ_CACRTZ010000005.1"/>
</dbReference>
<dbReference type="Pfam" id="PF03466">
    <property type="entry name" value="LysR_substrate"/>
    <property type="match status" value="1"/>
</dbReference>
<dbReference type="InterPro" id="IPR036388">
    <property type="entry name" value="WH-like_DNA-bd_sf"/>
</dbReference>
<dbReference type="Gene3D" id="1.10.10.10">
    <property type="entry name" value="Winged helix-like DNA-binding domain superfamily/Winged helix DNA-binding domain"/>
    <property type="match status" value="1"/>
</dbReference>
<evidence type="ECO:0000256" key="2">
    <source>
        <dbReference type="ARBA" id="ARBA00023015"/>
    </source>
</evidence>
<dbReference type="GO" id="GO:0043565">
    <property type="term" value="F:sequence-specific DNA binding"/>
    <property type="evidence" value="ECO:0007669"/>
    <property type="project" value="TreeGrafter"/>
</dbReference>
<evidence type="ECO:0000313" key="6">
    <source>
        <dbReference type="EMBL" id="VYT94480.1"/>
    </source>
</evidence>
<dbReference type="GO" id="GO:0006351">
    <property type="term" value="P:DNA-templated transcription"/>
    <property type="evidence" value="ECO:0007669"/>
    <property type="project" value="TreeGrafter"/>
</dbReference>
<keyword evidence="2" id="KW-0805">Transcription regulation</keyword>
<evidence type="ECO:0000256" key="1">
    <source>
        <dbReference type="ARBA" id="ARBA00009437"/>
    </source>
</evidence>
<evidence type="ECO:0000256" key="3">
    <source>
        <dbReference type="ARBA" id="ARBA00023125"/>
    </source>
</evidence>
<dbReference type="Pfam" id="PF00126">
    <property type="entry name" value="HTH_1"/>
    <property type="match status" value="1"/>
</dbReference>
<reference evidence="6" key="1">
    <citation type="submission" date="2019-11" db="EMBL/GenBank/DDBJ databases">
        <authorList>
            <person name="Feng L."/>
        </authorList>
    </citation>
    <scope>NUCLEOTIDE SEQUENCE</scope>
    <source>
        <strain evidence="6">EMassiliensisLFYP7</strain>
    </source>
</reference>
<evidence type="ECO:0000259" key="5">
    <source>
        <dbReference type="PROSITE" id="PS50931"/>
    </source>
</evidence>
<proteinExistence type="inferred from homology"/>
<dbReference type="AlphaFoldDB" id="A0A6N3AXT9"/>
<keyword evidence="4" id="KW-0804">Transcription</keyword>
<name>A0A6N3AXT9_9ENTR</name>
<dbReference type="Gene3D" id="3.40.190.290">
    <property type="match status" value="1"/>
</dbReference>
<dbReference type="FunFam" id="1.10.10.10:FF:000001">
    <property type="entry name" value="LysR family transcriptional regulator"/>
    <property type="match status" value="1"/>
</dbReference>
<gene>
    <name evidence="6" type="primary">dmlR_6</name>
    <name evidence="6" type="ORF">EMLFYP7_01014</name>
</gene>
<dbReference type="InterPro" id="IPR005119">
    <property type="entry name" value="LysR_subst-bd"/>
</dbReference>
<dbReference type="EMBL" id="CACRTZ010000005">
    <property type="protein sequence ID" value="VYT94480.1"/>
    <property type="molecule type" value="Genomic_DNA"/>
</dbReference>
<dbReference type="InterPro" id="IPR000847">
    <property type="entry name" value="LysR_HTH_N"/>
</dbReference>
<keyword evidence="3" id="KW-0238">DNA-binding</keyword>
<accession>A0A6N3AXT9</accession>
<dbReference type="InterPro" id="IPR036390">
    <property type="entry name" value="WH_DNA-bd_sf"/>
</dbReference>
<dbReference type="CDD" id="cd08476">
    <property type="entry name" value="PBP2_CrgA_like_7"/>
    <property type="match status" value="1"/>
</dbReference>
<dbReference type="PANTHER" id="PTHR30537">
    <property type="entry name" value="HTH-TYPE TRANSCRIPTIONAL REGULATOR"/>
    <property type="match status" value="1"/>
</dbReference>
<protein>
    <submittedName>
        <fullName evidence="6">HTH-type transcriptional regulator DmlR</fullName>
    </submittedName>
</protein>
<dbReference type="PROSITE" id="PS50931">
    <property type="entry name" value="HTH_LYSR"/>
    <property type="match status" value="1"/>
</dbReference>
<dbReference type="SUPFAM" id="SSF53850">
    <property type="entry name" value="Periplasmic binding protein-like II"/>
    <property type="match status" value="1"/>
</dbReference>
<organism evidence="6">
    <name type="scientific">Phytobacter massiliensis</name>
    <dbReference type="NCBI Taxonomy" id="1485952"/>
    <lineage>
        <taxon>Bacteria</taxon>
        <taxon>Pseudomonadati</taxon>
        <taxon>Pseudomonadota</taxon>
        <taxon>Gammaproteobacteria</taxon>
        <taxon>Enterobacterales</taxon>
        <taxon>Enterobacteriaceae</taxon>
        <taxon>Phytobacter</taxon>
    </lineage>
</organism>
<dbReference type="GO" id="GO:0003700">
    <property type="term" value="F:DNA-binding transcription factor activity"/>
    <property type="evidence" value="ECO:0007669"/>
    <property type="project" value="InterPro"/>
</dbReference>
<evidence type="ECO:0000256" key="4">
    <source>
        <dbReference type="ARBA" id="ARBA00023163"/>
    </source>
</evidence>
<feature type="domain" description="HTH lysR-type" evidence="5">
    <location>
        <begin position="1"/>
        <end position="59"/>
    </location>
</feature>
<dbReference type="InterPro" id="IPR058163">
    <property type="entry name" value="LysR-type_TF_proteobact-type"/>
</dbReference>
<dbReference type="SUPFAM" id="SSF46785">
    <property type="entry name" value="Winged helix' DNA-binding domain"/>
    <property type="match status" value="1"/>
</dbReference>
<dbReference type="PANTHER" id="PTHR30537:SF72">
    <property type="entry name" value="LYSR FAMILY TRANSCRIPTIONAL REGULATOR"/>
    <property type="match status" value="1"/>
</dbReference>
<comment type="similarity">
    <text evidence="1">Belongs to the LysR transcriptional regulatory family.</text>
</comment>